<reference evidence="2" key="1">
    <citation type="journal article" date="2023" name="Insect Mol. Biol.">
        <title>Genome sequencing provides insights into the evolution of gene families encoding plant cell wall-degrading enzymes in longhorned beetles.</title>
        <authorList>
            <person name="Shin N.R."/>
            <person name="Okamura Y."/>
            <person name="Kirsch R."/>
            <person name="Pauchet Y."/>
        </authorList>
    </citation>
    <scope>NUCLEOTIDE SEQUENCE</scope>
    <source>
        <strain evidence="2">RBIC_L_NR</strain>
    </source>
</reference>
<dbReference type="Pfam" id="PF03184">
    <property type="entry name" value="DDE_1"/>
    <property type="match status" value="1"/>
</dbReference>
<accession>A0AAV8ZNU8</accession>
<sequence>MRSEHPNPDVFKDGSRIYNLDETATTTVQKTCKVVVVRATKQVSKATSGERGTLVTTCCIISDSGNFLPPVMTFPRKRIINARMTTDLFPDVMKHFIKYSNSSKENPSLLVYDNYESHLSITALNIVKENGVIILILPPHCSHKM</sequence>
<dbReference type="AlphaFoldDB" id="A0AAV8ZNU8"/>
<evidence type="ECO:0000313" key="2">
    <source>
        <dbReference type="EMBL" id="KAJ8967716.1"/>
    </source>
</evidence>
<dbReference type="InterPro" id="IPR004875">
    <property type="entry name" value="DDE_SF_endonuclease_dom"/>
</dbReference>
<comment type="caution">
    <text evidence="2">The sequence shown here is derived from an EMBL/GenBank/DDBJ whole genome shotgun (WGS) entry which is preliminary data.</text>
</comment>
<organism evidence="2 3">
    <name type="scientific">Rhamnusium bicolor</name>
    <dbReference type="NCBI Taxonomy" id="1586634"/>
    <lineage>
        <taxon>Eukaryota</taxon>
        <taxon>Metazoa</taxon>
        <taxon>Ecdysozoa</taxon>
        <taxon>Arthropoda</taxon>
        <taxon>Hexapoda</taxon>
        <taxon>Insecta</taxon>
        <taxon>Pterygota</taxon>
        <taxon>Neoptera</taxon>
        <taxon>Endopterygota</taxon>
        <taxon>Coleoptera</taxon>
        <taxon>Polyphaga</taxon>
        <taxon>Cucujiformia</taxon>
        <taxon>Chrysomeloidea</taxon>
        <taxon>Cerambycidae</taxon>
        <taxon>Lepturinae</taxon>
        <taxon>Rhagiini</taxon>
        <taxon>Rhamnusium</taxon>
    </lineage>
</organism>
<protein>
    <recommendedName>
        <fullName evidence="1">DDE-1 domain-containing protein</fullName>
    </recommendedName>
</protein>
<evidence type="ECO:0000259" key="1">
    <source>
        <dbReference type="Pfam" id="PF03184"/>
    </source>
</evidence>
<dbReference type="Proteomes" id="UP001162156">
    <property type="component" value="Unassembled WGS sequence"/>
</dbReference>
<dbReference type="EMBL" id="JANEYF010000835">
    <property type="protein sequence ID" value="KAJ8967716.1"/>
    <property type="molecule type" value="Genomic_DNA"/>
</dbReference>
<feature type="domain" description="DDE-1" evidence="1">
    <location>
        <begin position="81"/>
        <end position="144"/>
    </location>
</feature>
<keyword evidence="3" id="KW-1185">Reference proteome</keyword>
<dbReference type="GO" id="GO:0003676">
    <property type="term" value="F:nucleic acid binding"/>
    <property type="evidence" value="ECO:0007669"/>
    <property type="project" value="InterPro"/>
</dbReference>
<name>A0AAV8ZNU8_9CUCU</name>
<proteinExistence type="predicted"/>
<gene>
    <name evidence="2" type="ORF">NQ314_002662</name>
</gene>
<dbReference type="InterPro" id="IPR036397">
    <property type="entry name" value="RNaseH_sf"/>
</dbReference>
<evidence type="ECO:0000313" key="3">
    <source>
        <dbReference type="Proteomes" id="UP001162156"/>
    </source>
</evidence>
<dbReference type="Gene3D" id="3.30.420.10">
    <property type="entry name" value="Ribonuclease H-like superfamily/Ribonuclease H"/>
    <property type="match status" value="1"/>
</dbReference>